<reference evidence="2" key="2">
    <citation type="submission" date="2025-08" db="UniProtKB">
        <authorList>
            <consortium name="Ensembl"/>
        </authorList>
    </citation>
    <scope>IDENTIFICATION</scope>
</reference>
<dbReference type="OMA" id="FSQRDMC"/>
<evidence type="ECO:0008006" key="4">
    <source>
        <dbReference type="Google" id="ProtNLM"/>
    </source>
</evidence>
<feature type="compositionally biased region" description="Polar residues" evidence="1">
    <location>
        <begin position="39"/>
        <end position="50"/>
    </location>
</feature>
<dbReference type="EMBL" id="AAQR03101032">
    <property type="status" value="NOT_ANNOTATED_CDS"/>
    <property type="molecule type" value="Genomic_DNA"/>
</dbReference>
<dbReference type="PANTHER" id="PTHR47282:SF1">
    <property type="entry name" value="PGC-1 AND ERR-INDUCED REGULATOR IN MUSCLE PROTEIN 1"/>
    <property type="match status" value="1"/>
</dbReference>
<feature type="region of interest" description="Disordered" evidence="1">
    <location>
        <begin position="311"/>
        <end position="358"/>
    </location>
</feature>
<reference evidence="3" key="1">
    <citation type="submission" date="2011-03" db="EMBL/GenBank/DDBJ databases">
        <title>Version 3 of the genome sequence of Otolemur garnettii (Bushbaby).</title>
        <authorList>
            <consortium name="The Broad Institute Genome Sequencing Platform"/>
            <person name="Di Palma F."/>
            <person name="Johnson J."/>
            <person name="Lander E.S."/>
            <person name="Lindblad-Toh K."/>
            <person name="Jaffe D.B."/>
            <person name="Gnerre S."/>
            <person name="MacCallum I."/>
            <person name="Przybylski D."/>
            <person name="Ribeiro F.J."/>
            <person name="Burton J.N."/>
            <person name="Walker B.J."/>
            <person name="Sharpe T."/>
            <person name="Hall G."/>
        </authorList>
    </citation>
    <scope>NUCLEOTIDE SEQUENCE [LARGE SCALE GENOMIC DNA]</scope>
</reference>
<accession>H0XNU5</accession>
<dbReference type="GO" id="GO:0006355">
    <property type="term" value="P:regulation of DNA-templated transcription"/>
    <property type="evidence" value="ECO:0007669"/>
    <property type="project" value="InterPro"/>
</dbReference>
<dbReference type="GeneTree" id="ENSGT00390000017652"/>
<evidence type="ECO:0000313" key="2">
    <source>
        <dbReference type="Ensembl" id="ENSOGAP00000017786.1"/>
    </source>
</evidence>
<sequence length="592" mass="62860">PVSCGDERQRLLQGPAPSLPGMSSWSPRSPGHNAILQDPLNNPGTVPRSSSGKKRRAMGAKAGGHSGAPGPAPAQLGSLLLTAQPEEGLGLAGPRGKSLEAGEVMPKAGTRQDKLGPDSTGIPGPGSSAPELLTGRRPGLDVSNPVSVIKQGTDQFRTTPRGELYPESTPAKEAHLDFSIAKPDVAVSTPDFRPPPDVTLSTLTSKPRLDMDLPTEGPEVKPEVPSTLVSVAVPHVTPPHSVSKVDSDEVVSISAPKADAAALSQSIVPQAEPHVVEMKTGVIPRAKPLAGVPGHFSGEHRVYPIHTPKKKKVRFSMAGPSPEKPASVVALGPPSPSTTWPSSPRTEPGGHEEPRTWDAVAIGPRPPKPRILKHLPPPAPSALRAPGPRSQFAVTLPEAYEFFFCDTIDEEEEEDAEEVALTSQALAEVQWPDICEFFFQDCQAQRPSPWGCCSLAPLPRAEAVLTPPPEDPVPISIPEAYEHFFREDRPGRGLGPSSLGAGPGPARAEQLGLMVRQPGELWGPLTSFTFSQNDMCLVFVAFATWAVRTSDLHSPDAWKTVLLANIGTISAIRHFRRQVGQGRCNPSPSRST</sequence>
<feature type="compositionally biased region" description="Basic and acidic residues" evidence="1">
    <location>
        <begin position="1"/>
        <end position="10"/>
    </location>
</feature>
<dbReference type="AlphaFoldDB" id="H0XNU5"/>
<dbReference type="GO" id="GO:0005634">
    <property type="term" value="C:nucleus"/>
    <property type="evidence" value="ECO:0007669"/>
    <property type="project" value="TreeGrafter"/>
</dbReference>
<feature type="compositionally biased region" description="Low complexity" evidence="1">
    <location>
        <begin position="337"/>
        <end position="347"/>
    </location>
</feature>
<dbReference type="Ensembl" id="ENSOGAT00000033242.1">
    <property type="protein sequence ID" value="ENSOGAP00000017786.1"/>
    <property type="gene ID" value="ENSOGAG00000032462.1"/>
</dbReference>
<dbReference type="Proteomes" id="UP000005225">
    <property type="component" value="Unassembled WGS sequence"/>
</dbReference>
<dbReference type="FunCoup" id="H0XNU5">
    <property type="interactions" value="432"/>
</dbReference>
<feature type="compositionally biased region" description="Polar residues" evidence="1">
    <location>
        <begin position="144"/>
        <end position="158"/>
    </location>
</feature>
<evidence type="ECO:0000256" key="1">
    <source>
        <dbReference type="SAM" id="MobiDB-lite"/>
    </source>
</evidence>
<feature type="region of interest" description="Disordered" evidence="1">
    <location>
        <begin position="1"/>
        <end position="170"/>
    </location>
</feature>
<organism evidence="2 3">
    <name type="scientific">Otolemur garnettii</name>
    <name type="common">Small-eared galago</name>
    <name type="synonym">Garnett's greater bushbaby</name>
    <dbReference type="NCBI Taxonomy" id="30611"/>
    <lineage>
        <taxon>Eukaryota</taxon>
        <taxon>Metazoa</taxon>
        <taxon>Chordata</taxon>
        <taxon>Craniata</taxon>
        <taxon>Vertebrata</taxon>
        <taxon>Euteleostomi</taxon>
        <taxon>Mammalia</taxon>
        <taxon>Eutheria</taxon>
        <taxon>Euarchontoglires</taxon>
        <taxon>Primates</taxon>
        <taxon>Strepsirrhini</taxon>
        <taxon>Lorisiformes</taxon>
        <taxon>Galagidae</taxon>
        <taxon>Otolemur</taxon>
    </lineage>
</organism>
<evidence type="ECO:0000313" key="3">
    <source>
        <dbReference type="Proteomes" id="UP000005225"/>
    </source>
</evidence>
<dbReference type="GO" id="GO:0005737">
    <property type="term" value="C:cytoplasm"/>
    <property type="evidence" value="ECO:0007669"/>
    <property type="project" value="TreeGrafter"/>
</dbReference>
<dbReference type="PANTHER" id="PTHR47282">
    <property type="entry name" value="PGC-1 AND ERR-INDUCED REGULATOR IN MUSCLE PROTEIN 1"/>
    <property type="match status" value="1"/>
</dbReference>
<dbReference type="InParanoid" id="H0XNU5"/>
<dbReference type="eggNOG" id="ENOG502RYI7">
    <property type="taxonomic scope" value="Eukaryota"/>
</dbReference>
<dbReference type="STRING" id="30611.ENSOGAP00000017786"/>
<dbReference type="HOGENOM" id="CLU_015049_1_0_1"/>
<dbReference type="InterPro" id="IPR043442">
    <property type="entry name" value="Perm1"/>
</dbReference>
<reference evidence="2" key="3">
    <citation type="submission" date="2025-09" db="UniProtKB">
        <authorList>
            <consortium name="Ensembl"/>
        </authorList>
    </citation>
    <scope>IDENTIFICATION</scope>
</reference>
<keyword evidence="3" id="KW-1185">Reference proteome</keyword>
<protein>
    <recommendedName>
        <fullName evidence="4">PPARGC1 and ESRR induced regulator, muscle 1</fullName>
    </recommendedName>
</protein>
<dbReference type="GO" id="GO:0014850">
    <property type="term" value="P:response to muscle activity"/>
    <property type="evidence" value="ECO:0007669"/>
    <property type="project" value="TreeGrafter"/>
</dbReference>
<name>H0XNU5_OTOGA</name>
<proteinExistence type="predicted"/>